<comment type="caution">
    <text evidence="2">The sequence shown here is derived from an EMBL/GenBank/DDBJ whole genome shotgun (WGS) entry which is preliminary data.</text>
</comment>
<reference evidence="2" key="1">
    <citation type="submission" date="2021-10" db="EMBL/GenBank/DDBJ databases">
        <title>Melipona bicolor Genome sequencing and assembly.</title>
        <authorList>
            <person name="Araujo N.S."/>
            <person name="Arias M.C."/>
        </authorList>
    </citation>
    <scope>NUCLEOTIDE SEQUENCE</scope>
    <source>
        <strain evidence="2">USP_2M_L1-L4_2017</strain>
        <tissue evidence="2">Whole body</tissue>
    </source>
</reference>
<protein>
    <submittedName>
        <fullName evidence="2">Uncharacterized protein</fullName>
    </submittedName>
</protein>
<dbReference type="AlphaFoldDB" id="A0AA40G673"/>
<evidence type="ECO:0000313" key="2">
    <source>
        <dbReference type="EMBL" id="KAK1131736.1"/>
    </source>
</evidence>
<evidence type="ECO:0000256" key="1">
    <source>
        <dbReference type="SAM" id="MobiDB-lite"/>
    </source>
</evidence>
<keyword evidence="3" id="KW-1185">Reference proteome</keyword>
<dbReference type="EMBL" id="JAHYIQ010000005">
    <property type="protein sequence ID" value="KAK1131736.1"/>
    <property type="molecule type" value="Genomic_DNA"/>
</dbReference>
<accession>A0AA40G673</accession>
<name>A0AA40G673_9HYME</name>
<proteinExistence type="predicted"/>
<organism evidence="2 3">
    <name type="scientific">Melipona bicolor</name>
    <dbReference type="NCBI Taxonomy" id="60889"/>
    <lineage>
        <taxon>Eukaryota</taxon>
        <taxon>Metazoa</taxon>
        <taxon>Ecdysozoa</taxon>
        <taxon>Arthropoda</taxon>
        <taxon>Hexapoda</taxon>
        <taxon>Insecta</taxon>
        <taxon>Pterygota</taxon>
        <taxon>Neoptera</taxon>
        <taxon>Endopterygota</taxon>
        <taxon>Hymenoptera</taxon>
        <taxon>Apocrita</taxon>
        <taxon>Aculeata</taxon>
        <taxon>Apoidea</taxon>
        <taxon>Anthophila</taxon>
        <taxon>Apidae</taxon>
        <taxon>Melipona</taxon>
    </lineage>
</organism>
<sequence>MGQLGVRVWYLRGRMFSWMNLKNFEAQYFAEKFQVDFKSTRIWMLFTSKFSSIVPILCVKHTSFTSKYDHSNIAVYIWHPLSDETPETPKRHTRVPIATFPPHSYSSK</sequence>
<feature type="region of interest" description="Disordered" evidence="1">
    <location>
        <begin position="85"/>
        <end position="108"/>
    </location>
</feature>
<evidence type="ECO:0000313" key="3">
    <source>
        <dbReference type="Proteomes" id="UP001177670"/>
    </source>
</evidence>
<dbReference type="Proteomes" id="UP001177670">
    <property type="component" value="Unassembled WGS sequence"/>
</dbReference>
<gene>
    <name evidence="2" type="ORF">K0M31_015896</name>
</gene>